<evidence type="ECO:0000256" key="3">
    <source>
        <dbReference type="ARBA" id="ARBA00022692"/>
    </source>
</evidence>
<dbReference type="AlphaFoldDB" id="A0A9P6MWK6"/>
<dbReference type="GO" id="GO:0000139">
    <property type="term" value="C:Golgi membrane"/>
    <property type="evidence" value="ECO:0007669"/>
    <property type="project" value="TreeGrafter"/>
</dbReference>
<evidence type="ECO:0000256" key="5">
    <source>
        <dbReference type="ARBA" id="ARBA00023136"/>
    </source>
</evidence>
<comment type="subcellular location">
    <subcellularLocation>
        <location evidence="1">Membrane</location>
        <topology evidence="1">Multi-pass membrane protein</topology>
    </subcellularLocation>
</comment>
<dbReference type="Pfam" id="PF07970">
    <property type="entry name" value="COPIIcoated_ERV"/>
    <property type="match status" value="1"/>
</dbReference>
<evidence type="ECO:0000256" key="6">
    <source>
        <dbReference type="SAM" id="Phobius"/>
    </source>
</evidence>
<feature type="transmembrane region" description="Helical" evidence="6">
    <location>
        <begin position="31"/>
        <end position="49"/>
    </location>
</feature>
<dbReference type="Proteomes" id="UP000703661">
    <property type="component" value="Unassembled WGS sequence"/>
</dbReference>
<dbReference type="InterPro" id="IPR045888">
    <property type="entry name" value="Erv"/>
</dbReference>
<dbReference type="GO" id="GO:0006890">
    <property type="term" value="P:retrograde vesicle-mediated transport, Golgi to endoplasmic reticulum"/>
    <property type="evidence" value="ECO:0007669"/>
    <property type="project" value="TreeGrafter"/>
</dbReference>
<keyword evidence="4 6" id="KW-1133">Transmembrane helix</keyword>
<organism evidence="9 10">
    <name type="scientific">Entomortierella chlamydospora</name>
    <dbReference type="NCBI Taxonomy" id="101097"/>
    <lineage>
        <taxon>Eukaryota</taxon>
        <taxon>Fungi</taxon>
        <taxon>Fungi incertae sedis</taxon>
        <taxon>Mucoromycota</taxon>
        <taxon>Mortierellomycotina</taxon>
        <taxon>Mortierellomycetes</taxon>
        <taxon>Mortierellales</taxon>
        <taxon>Mortierellaceae</taxon>
        <taxon>Entomortierella</taxon>
    </lineage>
</organism>
<feature type="non-terminal residue" evidence="9">
    <location>
        <position position="1"/>
    </location>
</feature>
<dbReference type="GO" id="GO:0030134">
    <property type="term" value="C:COPII-coated ER to Golgi transport vesicle"/>
    <property type="evidence" value="ECO:0007669"/>
    <property type="project" value="TreeGrafter"/>
</dbReference>
<evidence type="ECO:0000259" key="8">
    <source>
        <dbReference type="Pfam" id="PF13850"/>
    </source>
</evidence>
<dbReference type="GO" id="GO:0006888">
    <property type="term" value="P:endoplasmic reticulum to Golgi vesicle-mediated transport"/>
    <property type="evidence" value="ECO:0007669"/>
    <property type="project" value="TreeGrafter"/>
</dbReference>
<gene>
    <name evidence="9" type="ORF">BGZ80_009951</name>
</gene>
<dbReference type="Pfam" id="PF13850">
    <property type="entry name" value="ERGIC_N"/>
    <property type="match status" value="1"/>
</dbReference>
<dbReference type="InterPro" id="IPR039542">
    <property type="entry name" value="Erv_N"/>
</dbReference>
<feature type="domain" description="Endoplasmic reticulum vesicle transporter C-terminal" evidence="7">
    <location>
        <begin position="146"/>
        <end position="365"/>
    </location>
</feature>
<evidence type="ECO:0000313" key="10">
    <source>
        <dbReference type="Proteomes" id="UP000703661"/>
    </source>
</evidence>
<evidence type="ECO:0000256" key="4">
    <source>
        <dbReference type="ARBA" id="ARBA00022989"/>
    </source>
</evidence>
<accession>A0A9P6MWK6</accession>
<evidence type="ECO:0000313" key="9">
    <source>
        <dbReference type="EMBL" id="KAG0015255.1"/>
    </source>
</evidence>
<comment type="caution">
    <text evidence="9">The sequence shown here is derived from an EMBL/GenBank/DDBJ whole genome shotgun (WGS) entry which is preliminary data.</text>
</comment>
<proteinExistence type="inferred from homology"/>
<reference evidence="9" key="1">
    <citation type="journal article" date="2020" name="Fungal Divers.">
        <title>Resolving the Mortierellaceae phylogeny through synthesis of multi-gene phylogenetics and phylogenomics.</title>
        <authorList>
            <person name="Vandepol N."/>
            <person name="Liber J."/>
            <person name="Desiro A."/>
            <person name="Na H."/>
            <person name="Kennedy M."/>
            <person name="Barry K."/>
            <person name="Grigoriev I.V."/>
            <person name="Miller A.N."/>
            <person name="O'Donnell K."/>
            <person name="Stajich J.E."/>
            <person name="Bonito G."/>
        </authorList>
    </citation>
    <scope>NUCLEOTIDE SEQUENCE</scope>
    <source>
        <strain evidence="9">NRRL 2769</strain>
    </source>
</reference>
<dbReference type="PANTHER" id="PTHR10984">
    <property type="entry name" value="ENDOPLASMIC RETICULUM-GOLGI INTERMEDIATE COMPARTMENT PROTEIN"/>
    <property type="match status" value="1"/>
</dbReference>
<name>A0A9P6MWK6_9FUNG</name>
<comment type="similarity">
    <text evidence="2">Belongs to the ERGIC family.</text>
</comment>
<dbReference type="EMBL" id="JAAAID010000644">
    <property type="protein sequence ID" value="KAG0015255.1"/>
    <property type="molecule type" value="Genomic_DNA"/>
</dbReference>
<evidence type="ECO:0000259" key="7">
    <source>
        <dbReference type="Pfam" id="PF07970"/>
    </source>
</evidence>
<evidence type="ECO:0008006" key="11">
    <source>
        <dbReference type="Google" id="ProtNLM"/>
    </source>
</evidence>
<dbReference type="PANTHER" id="PTHR10984:SF25">
    <property type="entry name" value="ENDOPLASMIC RETICULUM-GOLGI INTERMEDIATE COMPARTMENT PROTEIN 3"/>
    <property type="match status" value="1"/>
</dbReference>
<protein>
    <recommendedName>
        <fullName evidence="11">Endoplasmic reticulum-Golgi intermediate compartment protein 3</fullName>
    </recommendedName>
</protein>
<evidence type="ECO:0000256" key="1">
    <source>
        <dbReference type="ARBA" id="ARBA00004141"/>
    </source>
</evidence>
<keyword evidence="10" id="KW-1185">Reference proteome</keyword>
<dbReference type="InterPro" id="IPR012936">
    <property type="entry name" value="Erv_C"/>
</dbReference>
<keyword evidence="5 6" id="KW-0472">Membrane</keyword>
<sequence>MRPMTESNFSRFKNLDAYAKTLDDFRVKTSTGAAVTLASALIIVILFIGELSNYQSIHIESSLVVDSGLNEKMSINFNITFPRVPCDVLTLDVMDVVGAHQPDVLHSIYKIQLARDGTEIKRERTQELGDSGPDLKTFDENYCGSCYGADKPPGGCCNTCDHVREAYERSNWSFNHAENIEQCVREGYLEKLKEQADQGCRLWGELTINKVAGNIHVAPGRSFQRGATHVHDIQQYLSQGLNFSHHIAHLSFGEKTPMTHNPLDDRIVTMKEDGLYMFQYHLKVVGTRYHFLDRIPISTNQYSVTQFNRDLHYKNALGQIQAPNGLPGVFFNFDISPMLVIQKEERKSFVSFLTGVCAIVGGIFT</sequence>
<feature type="domain" description="Endoplasmic reticulum vesicle transporter N-terminal" evidence="8">
    <location>
        <begin position="12"/>
        <end position="101"/>
    </location>
</feature>
<keyword evidence="3 6" id="KW-0812">Transmembrane</keyword>
<evidence type="ECO:0000256" key="2">
    <source>
        <dbReference type="ARBA" id="ARBA00005648"/>
    </source>
</evidence>
<dbReference type="GO" id="GO:0005789">
    <property type="term" value="C:endoplasmic reticulum membrane"/>
    <property type="evidence" value="ECO:0007669"/>
    <property type="project" value="TreeGrafter"/>
</dbReference>